<evidence type="ECO:0000256" key="1">
    <source>
        <dbReference type="SAM" id="MobiDB-lite"/>
    </source>
</evidence>
<feature type="region of interest" description="Disordered" evidence="1">
    <location>
        <begin position="16"/>
        <end position="41"/>
    </location>
</feature>
<keyword evidence="4" id="KW-1185">Reference proteome</keyword>
<dbReference type="Proteomes" id="UP000622245">
    <property type="component" value="Unassembled WGS sequence"/>
</dbReference>
<feature type="transmembrane region" description="Helical" evidence="2">
    <location>
        <begin position="98"/>
        <end position="119"/>
    </location>
</feature>
<evidence type="ECO:0000313" key="3">
    <source>
        <dbReference type="EMBL" id="MBM0276749.1"/>
    </source>
</evidence>
<keyword evidence="2" id="KW-0472">Membrane</keyword>
<dbReference type="EMBL" id="JAEVHL010000068">
    <property type="protein sequence ID" value="MBM0276749.1"/>
    <property type="molecule type" value="Genomic_DNA"/>
</dbReference>
<feature type="transmembrane region" description="Helical" evidence="2">
    <location>
        <begin position="67"/>
        <end position="92"/>
    </location>
</feature>
<protein>
    <submittedName>
        <fullName evidence="3">DUF4231 domain-containing protein</fullName>
    </submittedName>
</protein>
<dbReference type="Pfam" id="PF14015">
    <property type="entry name" value="DUF4231"/>
    <property type="match status" value="1"/>
</dbReference>
<organism evidence="3 4">
    <name type="scientific">Micromonospora tarensis</name>
    <dbReference type="NCBI Taxonomy" id="2806100"/>
    <lineage>
        <taxon>Bacteria</taxon>
        <taxon>Bacillati</taxon>
        <taxon>Actinomycetota</taxon>
        <taxon>Actinomycetes</taxon>
        <taxon>Micromonosporales</taxon>
        <taxon>Micromonosporaceae</taxon>
        <taxon>Micromonospora</taxon>
    </lineage>
</organism>
<feature type="transmembrane region" description="Helical" evidence="2">
    <location>
        <begin position="181"/>
        <end position="202"/>
    </location>
</feature>
<accession>A0ABS1YHS0</accession>
<comment type="caution">
    <text evidence="3">The sequence shown here is derived from an EMBL/GenBank/DDBJ whole genome shotgun (WGS) entry which is preliminary data.</text>
</comment>
<feature type="transmembrane region" description="Helical" evidence="2">
    <location>
        <begin position="208"/>
        <end position="227"/>
    </location>
</feature>
<dbReference type="InterPro" id="IPR025325">
    <property type="entry name" value="DUF4231"/>
</dbReference>
<proteinExistence type="predicted"/>
<keyword evidence="2" id="KW-1133">Transmembrane helix</keyword>
<keyword evidence="2" id="KW-0812">Transmembrane</keyword>
<evidence type="ECO:0000313" key="4">
    <source>
        <dbReference type="Proteomes" id="UP000622245"/>
    </source>
</evidence>
<name>A0ABS1YHS0_9ACTN</name>
<evidence type="ECO:0000256" key="2">
    <source>
        <dbReference type="SAM" id="Phobius"/>
    </source>
</evidence>
<sequence length="300" mass="33818">MSAPYRQRQIKYGAFVTTPNAPQEQARPDETEAPSTSASSAQERYREIGKDYELALDQLRTARSAQFAYWVVLVSSFALVALLAYSVVVGLWHDQPGVTRYVGLIALLVLCISVGSLVIKNRRKIIEFDVKVRNLGHDRQSAATRIPSESLESLRLYREASQDIVAQFRTRATRNLKAHNTVQAIIIIGSVVASTTTAVMAGEHPLSWVSTGLTAFISITAGLAAYFKFRERGYNLQLTADEIEKHYNATQFRLNEYSEHGDGKEASRLRLFAQNVERLRDEQRKRELQLEQSPGQKEER</sequence>
<dbReference type="NCBIfam" id="NF033634">
    <property type="entry name" value="SLATT_1"/>
    <property type="match status" value="1"/>
</dbReference>
<reference evidence="3 4" key="1">
    <citation type="submission" date="2021-01" db="EMBL/GenBank/DDBJ databases">
        <title>Draft genome sequence of Micromonospora sp. strain STR1s_6.</title>
        <authorList>
            <person name="Karlyshev A."/>
            <person name="Jawad R."/>
        </authorList>
    </citation>
    <scope>NUCLEOTIDE SEQUENCE [LARGE SCALE GENOMIC DNA]</scope>
    <source>
        <strain evidence="3 4">STR1S-6</strain>
    </source>
</reference>
<gene>
    <name evidence="3" type="ORF">JM949_15660</name>
</gene>